<keyword evidence="6 12" id="KW-0479">Metal-binding</keyword>
<sequence length="111" mass="11828">MTYVIALPCVDLMDKACVDECPIDCIYEGDRMLYVQPDECVDCGACEPVCPVEAIYFEDDLPAEFSVYTAVNAEFFTSIGAPGGAARVGHVPGDHAFVAALPPQLHDGALA</sequence>
<evidence type="ECO:0000259" key="13">
    <source>
        <dbReference type="PROSITE" id="PS51379"/>
    </source>
</evidence>
<dbReference type="Proteomes" id="UP000642070">
    <property type="component" value="Unassembled WGS sequence"/>
</dbReference>
<evidence type="ECO:0000256" key="9">
    <source>
        <dbReference type="ARBA" id="ARBA00023004"/>
    </source>
</evidence>
<evidence type="ECO:0000256" key="12">
    <source>
        <dbReference type="RuleBase" id="RU365098"/>
    </source>
</evidence>
<evidence type="ECO:0000256" key="2">
    <source>
        <dbReference type="ARBA" id="ARBA00003532"/>
    </source>
</evidence>
<accession>A0A917WZF4</accession>
<organism evidence="14 15">
    <name type="scientific">Dactylosporangium sucinum</name>
    <dbReference type="NCBI Taxonomy" id="1424081"/>
    <lineage>
        <taxon>Bacteria</taxon>
        <taxon>Bacillati</taxon>
        <taxon>Actinomycetota</taxon>
        <taxon>Actinomycetes</taxon>
        <taxon>Micromonosporales</taxon>
        <taxon>Micromonosporaceae</taxon>
        <taxon>Dactylosporangium</taxon>
    </lineage>
</organism>
<evidence type="ECO:0000256" key="7">
    <source>
        <dbReference type="ARBA" id="ARBA00022737"/>
    </source>
</evidence>
<dbReference type="InterPro" id="IPR017896">
    <property type="entry name" value="4Fe4S_Fe-S-bd"/>
</dbReference>
<keyword evidence="7" id="KW-0677">Repeat</keyword>
<evidence type="ECO:0000256" key="3">
    <source>
        <dbReference type="ARBA" id="ARBA00013529"/>
    </source>
</evidence>
<keyword evidence="4 12" id="KW-0813">Transport</keyword>
<dbReference type="Gene3D" id="3.30.70.20">
    <property type="match status" value="1"/>
</dbReference>
<evidence type="ECO:0000313" key="14">
    <source>
        <dbReference type="EMBL" id="GGM43307.1"/>
    </source>
</evidence>
<evidence type="ECO:0000313" key="15">
    <source>
        <dbReference type="Proteomes" id="UP000642070"/>
    </source>
</evidence>
<proteinExistence type="predicted"/>
<keyword evidence="8 12" id="KW-0249">Electron transport</keyword>
<dbReference type="PANTHER" id="PTHR42859">
    <property type="entry name" value="OXIDOREDUCTASE"/>
    <property type="match status" value="1"/>
</dbReference>
<dbReference type="RefSeq" id="WP_190252446.1">
    <property type="nucleotide sequence ID" value="NZ_BMPI01000025.1"/>
</dbReference>
<dbReference type="PRINTS" id="PR00354">
    <property type="entry name" value="7FE8SFRDOXIN"/>
</dbReference>
<protein>
    <recommendedName>
        <fullName evidence="3 12">Ferredoxin</fullName>
    </recommendedName>
</protein>
<feature type="domain" description="4Fe-4S ferredoxin-type" evidence="13">
    <location>
        <begin position="31"/>
        <end position="60"/>
    </location>
</feature>
<keyword evidence="10 12" id="KW-0411">Iron-sulfur</keyword>
<keyword evidence="11 12" id="KW-0003">3Fe-4S</keyword>
<evidence type="ECO:0000256" key="11">
    <source>
        <dbReference type="ARBA" id="ARBA00023291"/>
    </source>
</evidence>
<evidence type="ECO:0000256" key="4">
    <source>
        <dbReference type="ARBA" id="ARBA00022448"/>
    </source>
</evidence>
<comment type="caution">
    <text evidence="14">The sequence shown here is derived from an EMBL/GenBank/DDBJ whole genome shotgun (WGS) entry which is preliminary data.</text>
</comment>
<keyword evidence="15" id="KW-1185">Reference proteome</keyword>
<name>A0A917WZF4_9ACTN</name>
<evidence type="ECO:0000256" key="10">
    <source>
        <dbReference type="ARBA" id="ARBA00023014"/>
    </source>
</evidence>
<evidence type="ECO:0000256" key="8">
    <source>
        <dbReference type="ARBA" id="ARBA00022982"/>
    </source>
</evidence>
<keyword evidence="9 12" id="KW-0408">Iron</keyword>
<dbReference type="Pfam" id="PF00037">
    <property type="entry name" value="Fer4"/>
    <property type="match status" value="1"/>
</dbReference>
<dbReference type="NCBIfam" id="NF045480">
    <property type="entry name" value="FdxA_Actino"/>
    <property type="match status" value="1"/>
</dbReference>
<dbReference type="InterPro" id="IPR000813">
    <property type="entry name" value="7Fe_ferredoxin"/>
</dbReference>
<dbReference type="InterPro" id="IPR017900">
    <property type="entry name" value="4Fe4S_Fe_S_CS"/>
</dbReference>
<dbReference type="GO" id="GO:0051538">
    <property type="term" value="F:3 iron, 4 sulfur cluster binding"/>
    <property type="evidence" value="ECO:0007669"/>
    <property type="project" value="UniProtKB-UniRule"/>
</dbReference>
<keyword evidence="5 12" id="KW-0004">4Fe-4S</keyword>
<comment type="cofactor">
    <cofactor evidence="1 12">
        <name>[4Fe-4S] cluster</name>
        <dbReference type="ChEBI" id="CHEBI:49883"/>
    </cofactor>
</comment>
<evidence type="ECO:0000256" key="6">
    <source>
        <dbReference type="ARBA" id="ARBA00022723"/>
    </source>
</evidence>
<dbReference type="SUPFAM" id="SSF54862">
    <property type="entry name" value="4Fe-4S ferredoxins"/>
    <property type="match status" value="1"/>
</dbReference>
<dbReference type="GO" id="GO:0046872">
    <property type="term" value="F:metal ion binding"/>
    <property type="evidence" value="ECO:0007669"/>
    <property type="project" value="UniProtKB-UniRule"/>
</dbReference>
<comment type="cofactor">
    <cofactor evidence="12">
        <name>[3Fe-4S] cluster</name>
        <dbReference type="ChEBI" id="CHEBI:21137"/>
    </cofactor>
    <text evidence="12">Binds 1 [3Fe-4S] cluster.</text>
</comment>
<dbReference type="GO" id="GO:0051539">
    <property type="term" value="F:4 iron, 4 sulfur cluster binding"/>
    <property type="evidence" value="ECO:0007669"/>
    <property type="project" value="UniProtKB-UniRule"/>
</dbReference>
<gene>
    <name evidence="14" type="ORF">GCM10007977_051040</name>
</gene>
<reference evidence="14" key="1">
    <citation type="journal article" date="2014" name="Int. J. Syst. Evol. Microbiol.">
        <title>Complete genome sequence of Corynebacterium casei LMG S-19264T (=DSM 44701T), isolated from a smear-ripened cheese.</title>
        <authorList>
            <consortium name="US DOE Joint Genome Institute (JGI-PGF)"/>
            <person name="Walter F."/>
            <person name="Albersmeier A."/>
            <person name="Kalinowski J."/>
            <person name="Ruckert C."/>
        </authorList>
    </citation>
    <scope>NUCLEOTIDE SEQUENCE</scope>
    <source>
        <strain evidence="14">JCM 19831</strain>
    </source>
</reference>
<dbReference type="GO" id="GO:0009055">
    <property type="term" value="F:electron transfer activity"/>
    <property type="evidence" value="ECO:0007669"/>
    <property type="project" value="UniProtKB-UniRule"/>
</dbReference>
<reference evidence="14" key="2">
    <citation type="submission" date="2020-09" db="EMBL/GenBank/DDBJ databases">
        <authorList>
            <person name="Sun Q."/>
            <person name="Ohkuma M."/>
        </authorList>
    </citation>
    <scope>NUCLEOTIDE SEQUENCE</scope>
    <source>
        <strain evidence="14">JCM 19831</strain>
    </source>
</reference>
<dbReference type="AlphaFoldDB" id="A0A917WZF4"/>
<dbReference type="PANTHER" id="PTHR42859:SF2">
    <property type="entry name" value="FERREDOXIN"/>
    <property type="match status" value="1"/>
</dbReference>
<evidence type="ECO:0000256" key="5">
    <source>
        <dbReference type="ARBA" id="ARBA00022485"/>
    </source>
</evidence>
<dbReference type="PROSITE" id="PS51379">
    <property type="entry name" value="4FE4S_FER_2"/>
    <property type="match status" value="1"/>
</dbReference>
<dbReference type="EMBL" id="BMPI01000025">
    <property type="protein sequence ID" value="GGM43307.1"/>
    <property type="molecule type" value="Genomic_DNA"/>
</dbReference>
<dbReference type="InterPro" id="IPR050294">
    <property type="entry name" value="RnfB_subfamily"/>
</dbReference>
<dbReference type="PROSITE" id="PS00198">
    <property type="entry name" value="4FE4S_FER_1"/>
    <property type="match status" value="1"/>
</dbReference>
<comment type="function">
    <text evidence="2 12">Ferredoxins are iron-sulfur proteins that transfer electrons in a wide variety of metabolic reactions.</text>
</comment>
<dbReference type="InterPro" id="IPR054830">
    <property type="entry name" value="FdxA_Actino"/>
</dbReference>
<evidence type="ECO:0000256" key="1">
    <source>
        <dbReference type="ARBA" id="ARBA00001966"/>
    </source>
</evidence>